<dbReference type="SUPFAM" id="SSF49401">
    <property type="entry name" value="Bacterial adhesins"/>
    <property type="match status" value="1"/>
</dbReference>
<feature type="domain" description="Fimbrial-type adhesion" evidence="2">
    <location>
        <begin position="29"/>
        <end position="180"/>
    </location>
</feature>
<dbReference type="PANTHER" id="PTHR33420">
    <property type="entry name" value="FIMBRIAL SUBUNIT ELFA-RELATED"/>
    <property type="match status" value="1"/>
</dbReference>
<dbReference type="RefSeq" id="WP_020453946.1">
    <property type="nucleotide sequence ID" value="NZ_CP185735.1"/>
</dbReference>
<proteinExistence type="predicted"/>
<feature type="chain" id="PRO_5041071497" evidence="1">
    <location>
        <begin position="23"/>
        <end position="181"/>
    </location>
</feature>
<evidence type="ECO:0000313" key="4">
    <source>
        <dbReference type="Proteomes" id="UP000248196"/>
    </source>
</evidence>
<dbReference type="GO" id="GO:0009289">
    <property type="term" value="C:pilus"/>
    <property type="evidence" value="ECO:0007669"/>
    <property type="project" value="InterPro"/>
</dbReference>
<dbReference type="InterPro" id="IPR000259">
    <property type="entry name" value="Adhesion_dom_fimbrial"/>
</dbReference>
<protein>
    <submittedName>
        <fullName evidence="3">Type 1 fimbrial protein</fullName>
    </submittedName>
</protein>
<dbReference type="InterPro" id="IPR050263">
    <property type="entry name" value="Bact_Fimbrial_Adh_Pro"/>
</dbReference>
<accession>A0A318NSW9</accession>
<comment type="caution">
    <text evidence="3">The sequence shown here is derived from an EMBL/GenBank/DDBJ whole genome shotgun (WGS) entry which is preliminary data.</text>
</comment>
<evidence type="ECO:0000259" key="2">
    <source>
        <dbReference type="Pfam" id="PF00419"/>
    </source>
</evidence>
<organism evidence="3 4">
    <name type="scientific">Serratia plymuthica</name>
    <dbReference type="NCBI Taxonomy" id="82996"/>
    <lineage>
        <taxon>Bacteria</taxon>
        <taxon>Pseudomonadati</taxon>
        <taxon>Pseudomonadota</taxon>
        <taxon>Gammaproteobacteria</taxon>
        <taxon>Enterobacterales</taxon>
        <taxon>Yersiniaceae</taxon>
        <taxon>Serratia</taxon>
    </lineage>
</organism>
<evidence type="ECO:0000313" key="3">
    <source>
        <dbReference type="EMBL" id="PYD36844.1"/>
    </source>
</evidence>
<dbReference type="Proteomes" id="UP000248196">
    <property type="component" value="Unassembled WGS sequence"/>
</dbReference>
<dbReference type="EMBL" id="PESE01000009">
    <property type="protein sequence ID" value="PYD36844.1"/>
    <property type="molecule type" value="Genomic_DNA"/>
</dbReference>
<dbReference type="GO" id="GO:0043709">
    <property type="term" value="P:cell adhesion involved in single-species biofilm formation"/>
    <property type="evidence" value="ECO:0007669"/>
    <property type="project" value="TreeGrafter"/>
</dbReference>
<name>A0A318NSW9_SERPL</name>
<dbReference type="OrthoDB" id="5906753at2"/>
<reference evidence="3 4" key="1">
    <citation type="submission" date="2017-11" db="EMBL/GenBank/DDBJ databases">
        <title>Genome sequence of the oocydin A producing rhizobacterium Serratia plymuthica 4Rx5.</title>
        <authorList>
            <person name="Matilla M.A."/>
            <person name="Udaondo Z."/>
            <person name="Salmond G.P.C."/>
        </authorList>
    </citation>
    <scope>NUCLEOTIDE SEQUENCE [LARGE SCALE GENOMIC DNA]</scope>
    <source>
        <strain evidence="3 4">4Rx5</strain>
    </source>
</reference>
<feature type="signal peptide" evidence="1">
    <location>
        <begin position="1"/>
        <end position="22"/>
    </location>
</feature>
<dbReference type="InterPro" id="IPR008966">
    <property type="entry name" value="Adhesion_dom_sf"/>
</dbReference>
<dbReference type="AlphaFoldDB" id="A0A318NSW9"/>
<dbReference type="Gene3D" id="2.60.40.1090">
    <property type="entry name" value="Fimbrial-type adhesion domain"/>
    <property type="match status" value="1"/>
</dbReference>
<gene>
    <name evidence="3" type="ORF">CT690_22595</name>
</gene>
<dbReference type="PANTHER" id="PTHR33420:SF10">
    <property type="entry name" value="FIMBRIAE MAJOR SUBUNIT"/>
    <property type="match status" value="1"/>
</dbReference>
<dbReference type="Pfam" id="PF00419">
    <property type="entry name" value="Fimbrial"/>
    <property type="match status" value="1"/>
</dbReference>
<dbReference type="InterPro" id="IPR036937">
    <property type="entry name" value="Adhesion_dom_fimbrial_sf"/>
</dbReference>
<evidence type="ECO:0000256" key="1">
    <source>
        <dbReference type="SAM" id="SignalP"/>
    </source>
</evidence>
<sequence>MKKLALLSISIASTLFASQAFSASNNTVSFQGEVTSETCTVTVNGNSVKPIVLLPSVNVSALGAAGKTAGQATFDIGVSGCTGDAKTATTISSVFAGNSVSTIGNLGNVATANAAKNVEVQILDTKSQPINFSSAFKANGDLSLAAGATSSSATYTAQYYATGVATAGAVASTMQYSVSYN</sequence>
<keyword evidence="1" id="KW-0732">Signal</keyword>